<evidence type="ECO:0000259" key="5">
    <source>
        <dbReference type="PROSITE" id="PS51781"/>
    </source>
</evidence>
<keyword evidence="3" id="KW-0378">Hydrolase</keyword>
<organism evidence="6 7">
    <name type="scientific">Hypericibacter terrae</name>
    <dbReference type="NCBI Taxonomy" id="2602015"/>
    <lineage>
        <taxon>Bacteria</taxon>
        <taxon>Pseudomonadati</taxon>
        <taxon>Pseudomonadota</taxon>
        <taxon>Alphaproteobacteria</taxon>
        <taxon>Rhodospirillales</taxon>
        <taxon>Dongiaceae</taxon>
        <taxon>Hypericibacter</taxon>
    </lineage>
</organism>
<dbReference type="Gene3D" id="3.40.80.10">
    <property type="entry name" value="Peptidoglycan recognition protein-like"/>
    <property type="match status" value="1"/>
</dbReference>
<dbReference type="OrthoDB" id="9794842at2"/>
<dbReference type="PANTHER" id="PTHR30417:SF1">
    <property type="entry name" value="N-ACETYLMURAMOYL-L-ALANINE AMIDASE AMID"/>
    <property type="match status" value="1"/>
</dbReference>
<dbReference type="Proteomes" id="UP000326202">
    <property type="component" value="Chromosome"/>
</dbReference>
<evidence type="ECO:0000256" key="4">
    <source>
        <dbReference type="ARBA" id="ARBA00023316"/>
    </source>
</evidence>
<evidence type="ECO:0000313" key="7">
    <source>
        <dbReference type="Proteomes" id="UP000326202"/>
    </source>
</evidence>
<dbReference type="GO" id="GO:0008745">
    <property type="term" value="F:N-acetylmuramoyl-L-alanine amidase activity"/>
    <property type="evidence" value="ECO:0007669"/>
    <property type="project" value="UniProtKB-EC"/>
</dbReference>
<evidence type="ECO:0000256" key="2">
    <source>
        <dbReference type="ARBA" id="ARBA00011901"/>
    </source>
</evidence>
<dbReference type="InterPro" id="IPR036505">
    <property type="entry name" value="Amidase/PGRP_sf"/>
</dbReference>
<reference evidence="6 7" key="1">
    <citation type="submission" date="2019-08" db="EMBL/GenBank/DDBJ databases">
        <title>Hyperibacter terrae gen. nov., sp. nov. and Hyperibacter viscosus sp. nov., two new members in the family Rhodospirillaceae isolated from the rhizosphere of Hypericum perforatum.</title>
        <authorList>
            <person name="Noviana Z."/>
        </authorList>
    </citation>
    <scope>NUCLEOTIDE SEQUENCE [LARGE SCALE GENOMIC DNA]</scope>
    <source>
        <strain evidence="6 7">R5913</strain>
    </source>
</reference>
<name>A0A5J6MFK0_9PROT</name>
<accession>A0A5J6MFK0</accession>
<dbReference type="InterPro" id="IPR002502">
    <property type="entry name" value="Amidase_domain"/>
</dbReference>
<dbReference type="InterPro" id="IPR051206">
    <property type="entry name" value="NAMLAA_amidase_2"/>
</dbReference>
<dbReference type="EC" id="3.5.1.28" evidence="2"/>
<feature type="domain" description="SH3b" evidence="5">
    <location>
        <begin position="206"/>
        <end position="273"/>
    </location>
</feature>
<dbReference type="GO" id="GO:0071555">
    <property type="term" value="P:cell wall organization"/>
    <property type="evidence" value="ECO:0007669"/>
    <property type="project" value="UniProtKB-KW"/>
</dbReference>
<evidence type="ECO:0000313" key="6">
    <source>
        <dbReference type="EMBL" id="QEX15225.1"/>
    </source>
</evidence>
<dbReference type="EMBL" id="CP042906">
    <property type="protein sequence ID" value="QEX15225.1"/>
    <property type="molecule type" value="Genomic_DNA"/>
</dbReference>
<dbReference type="AlphaFoldDB" id="A0A5J6MFK0"/>
<dbReference type="KEGG" id="htq:FRZ44_05050"/>
<gene>
    <name evidence="6" type="ORF">FRZ44_05050</name>
</gene>
<dbReference type="RefSeq" id="WP_151175699.1">
    <property type="nucleotide sequence ID" value="NZ_CP042906.1"/>
</dbReference>
<dbReference type="GO" id="GO:0009254">
    <property type="term" value="P:peptidoglycan turnover"/>
    <property type="evidence" value="ECO:0007669"/>
    <property type="project" value="TreeGrafter"/>
</dbReference>
<dbReference type="Pfam" id="PF01510">
    <property type="entry name" value="Amidase_2"/>
    <property type="match status" value="1"/>
</dbReference>
<dbReference type="CDD" id="cd06583">
    <property type="entry name" value="PGRP"/>
    <property type="match status" value="1"/>
</dbReference>
<evidence type="ECO:0000256" key="1">
    <source>
        <dbReference type="ARBA" id="ARBA00001561"/>
    </source>
</evidence>
<evidence type="ECO:0000256" key="3">
    <source>
        <dbReference type="ARBA" id="ARBA00022801"/>
    </source>
</evidence>
<keyword evidence="4" id="KW-0961">Cell wall biogenesis/degradation</keyword>
<dbReference type="InterPro" id="IPR003646">
    <property type="entry name" value="SH3-like_bac-type"/>
</dbReference>
<comment type="catalytic activity">
    <reaction evidence="1">
        <text>Hydrolyzes the link between N-acetylmuramoyl residues and L-amino acid residues in certain cell-wall glycopeptides.</text>
        <dbReference type="EC" id="3.5.1.28"/>
    </reaction>
</comment>
<dbReference type="GO" id="GO:0009253">
    <property type="term" value="P:peptidoglycan catabolic process"/>
    <property type="evidence" value="ECO:0007669"/>
    <property type="project" value="InterPro"/>
</dbReference>
<dbReference type="PANTHER" id="PTHR30417">
    <property type="entry name" value="N-ACETYLMURAMOYL-L-ALANINE AMIDASE AMID"/>
    <property type="match status" value="1"/>
</dbReference>
<keyword evidence="7" id="KW-1185">Reference proteome</keyword>
<dbReference type="PROSITE" id="PS51781">
    <property type="entry name" value="SH3B"/>
    <property type="match status" value="1"/>
</dbReference>
<protein>
    <recommendedName>
        <fullName evidence="2">N-acetylmuramoyl-L-alanine amidase</fullName>
        <ecNumber evidence="2">3.5.1.28</ecNumber>
    </recommendedName>
</protein>
<proteinExistence type="predicted"/>
<dbReference type="SMART" id="SM00644">
    <property type="entry name" value="Ami_2"/>
    <property type="match status" value="1"/>
</dbReference>
<dbReference type="SUPFAM" id="SSF55846">
    <property type="entry name" value="N-acetylmuramoyl-L-alanine amidase-like"/>
    <property type="match status" value="1"/>
</dbReference>
<sequence length="273" mass="28666">MQVVNHLLRDDAGTAPGPANSPNHGSVLSQPTLLVMHFTAGRSFESSVSWLSDPAAKASAHLVIGRDGRIAQLVPFNRVAWHAGQSSWMGRNGCNSFSIGIELDNAGELQRQGGEWRAWFGAVIPAAEVMEAEHKHGGGVTGWHCYTEPQIEAAMKAGLAILGAYSSIADIVGHEDIAPHRKRDPGPAFPMASFKARLLGRGGGDTAPAFRTTSALNVRSGPGLNFAPVAGSPLPTGTAVDVDAENGVWRHVRATLADGNTLVGWAHGGYLTS</sequence>
<dbReference type="Gene3D" id="2.30.30.40">
    <property type="entry name" value="SH3 Domains"/>
    <property type="match status" value="1"/>
</dbReference>